<dbReference type="CDD" id="cd00067">
    <property type="entry name" value="GAL4"/>
    <property type="match status" value="1"/>
</dbReference>
<evidence type="ECO:0000313" key="4">
    <source>
        <dbReference type="EMBL" id="RSH91383.1"/>
    </source>
</evidence>
<evidence type="ECO:0000256" key="2">
    <source>
        <dbReference type="SAM" id="MobiDB-lite"/>
    </source>
</evidence>
<dbReference type="STRING" id="1890683.A0A427YJX2"/>
<protein>
    <recommendedName>
        <fullName evidence="3">Xylanolytic transcriptional activator regulatory domain-containing protein</fullName>
    </recommendedName>
</protein>
<dbReference type="Proteomes" id="UP000279259">
    <property type="component" value="Unassembled WGS sequence"/>
</dbReference>
<accession>A0A427YJX2</accession>
<dbReference type="PANTHER" id="PTHR31644:SF1">
    <property type="entry name" value="ZN(II)2CYS6 TRANSCRIPTION FACTOR (EUROFUNG)"/>
    <property type="match status" value="1"/>
</dbReference>
<proteinExistence type="predicted"/>
<feature type="compositionally biased region" description="Basic and acidic residues" evidence="2">
    <location>
        <begin position="217"/>
        <end position="235"/>
    </location>
</feature>
<dbReference type="GO" id="GO:0005634">
    <property type="term" value="C:nucleus"/>
    <property type="evidence" value="ECO:0007669"/>
    <property type="project" value="TreeGrafter"/>
</dbReference>
<dbReference type="InterPro" id="IPR001138">
    <property type="entry name" value="Zn2Cys6_DnaBD"/>
</dbReference>
<dbReference type="SMART" id="SM00906">
    <property type="entry name" value="Fungal_trans"/>
    <property type="match status" value="1"/>
</dbReference>
<dbReference type="PANTHER" id="PTHR31644">
    <property type="entry name" value="TRANSCRIPTIONAL ACTIVATOR ARO80-RELATED"/>
    <property type="match status" value="1"/>
</dbReference>
<name>A0A427YJX2_9TREE</name>
<dbReference type="InterPro" id="IPR007219">
    <property type="entry name" value="XnlR_reg_dom"/>
</dbReference>
<comment type="caution">
    <text evidence="4">The sequence shown here is derived from an EMBL/GenBank/DDBJ whole genome shotgun (WGS) entry which is preliminary data.</text>
</comment>
<dbReference type="InterPro" id="IPR052780">
    <property type="entry name" value="AAA_Catabolism_Regulators"/>
</dbReference>
<evidence type="ECO:0000313" key="5">
    <source>
        <dbReference type="Proteomes" id="UP000279259"/>
    </source>
</evidence>
<dbReference type="CDD" id="cd12148">
    <property type="entry name" value="fungal_TF_MHR"/>
    <property type="match status" value="1"/>
</dbReference>
<feature type="domain" description="Xylanolytic transcriptional activator regulatory" evidence="3">
    <location>
        <begin position="387"/>
        <end position="463"/>
    </location>
</feature>
<dbReference type="GO" id="GO:0003677">
    <property type="term" value="F:DNA binding"/>
    <property type="evidence" value="ECO:0007669"/>
    <property type="project" value="InterPro"/>
</dbReference>
<feature type="region of interest" description="Disordered" evidence="2">
    <location>
        <begin position="49"/>
        <end position="177"/>
    </location>
</feature>
<dbReference type="EMBL" id="RSCD01000008">
    <property type="protein sequence ID" value="RSH91383.1"/>
    <property type="molecule type" value="Genomic_DNA"/>
</dbReference>
<gene>
    <name evidence="4" type="ORF">EHS25_009682</name>
</gene>
<keyword evidence="1" id="KW-0539">Nucleus</keyword>
<evidence type="ECO:0000256" key="1">
    <source>
        <dbReference type="ARBA" id="ARBA00023242"/>
    </source>
</evidence>
<feature type="region of interest" description="Disordered" evidence="2">
    <location>
        <begin position="202"/>
        <end position="235"/>
    </location>
</feature>
<keyword evidence="5" id="KW-1185">Reference proteome</keyword>
<dbReference type="GO" id="GO:0006351">
    <property type="term" value="P:DNA-templated transcription"/>
    <property type="evidence" value="ECO:0007669"/>
    <property type="project" value="InterPro"/>
</dbReference>
<dbReference type="OrthoDB" id="39175at2759"/>
<evidence type="ECO:0000259" key="3">
    <source>
        <dbReference type="SMART" id="SM00906"/>
    </source>
</evidence>
<feature type="compositionally biased region" description="Polar residues" evidence="2">
    <location>
        <begin position="107"/>
        <end position="123"/>
    </location>
</feature>
<organism evidence="4 5">
    <name type="scientific">Saitozyma podzolica</name>
    <dbReference type="NCBI Taxonomy" id="1890683"/>
    <lineage>
        <taxon>Eukaryota</taxon>
        <taxon>Fungi</taxon>
        <taxon>Dikarya</taxon>
        <taxon>Basidiomycota</taxon>
        <taxon>Agaricomycotina</taxon>
        <taxon>Tremellomycetes</taxon>
        <taxon>Tremellales</taxon>
        <taxon>Trimorphomycetaceae</taxon>
        <taxon>Saitozyma</taxon>
    </lineage>
</organism>
<sequence>MSSSPPNKPDRVKRGYRACRKAKCDLGDIDAPSSPPCSRCRRESRQCIFAPSRRGGNNVKRKKEESEEDSDMKPPSAALEMAHHSGPYPTLYSGPLRSSLDYDSFPPYNSNLNNILRSPQTNPYPHLAEVSPVGHADPPSAGPSHTDSTPRLHMPHPPSRTPSPKRRRLHLNPPLHAADPSSIVVADMQNESDALHILALASGQARDDSQRSSAQRSRSESKVADTKRGLQRSDRKPKDLGEFALIKLGIVSVGQVMALAEKFFKFHHHLFPMVPSAIIPRTQEQLGVFAGNERYLLAAIIIIASRHDPGVGMRSVHDRSWAVMRGWISDIQCLGAPPTIGLVEALLLLAENLPRDPARTGSLDDDPDEIHAIGFGEEVHGAENRQAWMLIGMAIRSSYGLGIDKLATKMFPDTERTLELERARLAWTYCYLFDRHVSLRLGKAFWSRGPSICFQGFSASAQTGPTAAPGNFPFLREIKSGDSPQEDFASLVQAYVELTQMMSNAHDILYPNAARTRSLVLYGEYFKFLDEAARSLDGFKVLWRKKKWTVFPLNDAVWAMFYYTQLYICAFSFVSALDDPADPQQAHVERASIKAEEEYKKLEQQRKAQGSTVEAQRPPLSLFPRGAAASPDARYILQSCDAARTLLHICVDSLHPGGALPFLPSRYLLWFTYAAIFLLKVSPAPSGSADPRHYTLAPCSARTTLRRSNSSIVSARVLLKAPPTGITLPLDTDTNSKVSARSCLACRTHPTGGHTVPLPPMSGPSAAPSVPFVHEPEHFNVDFSPSGAWTFPVPQQPVQQVSFPYPNTPATATNFAQPVPGVPGLNDFAGQNDLGFVTLDGWFSQDQPDPPGFADLDLQDFWMKAEGGFPFR</sequence>
<dbReference type="GO" id="GO:0000981">
    <property type="term" value="F:DNA-binding transcription factor activity, RNA polymerase II-specific"/>
    <property type="evidence" value="ECO:0007669"/>
    <property type="project" value="InterPro"/>
</dbReference>
<reference evidence="4 5" key="1">
    <citation type="submission" date="2018-11" db="EMBL/GenBank/DDBJ databases">
        <title>Genome sequence of Saitozyma podzolica DSM 27192.</title>
        <authorList>
            <person name="Aliyu H."/>
            <person name="Gorte O."/>
            <person name="Ochsenreither K."/>
        </authorList>
    </citation>
    <scope>NUCLEOTIDE SEQUENCE [LARGE SCALE GENOMIC DNA]</scope>
    <source>
        <strain evidence="4 5">DSM 27192</strain>
    </source>
</reference>
<dbReference type="AlphaFoldDB" id="A0A427YJX2"/>
<dbReference type="GO" id="GO:0008270">
    <property type="term" value="F:zinc ion binding"/>
    <property type="evidence" value="ECO:0007669"/>
    <property type="project" value="InterPro"/>
</dbReference>